<reference evidence="1 2" key="1">
    <citation type="journal article" date="2019" name="Int. J. Syst. Evol. Microbiol.">
        <title>The Global Catalogue of Microorganisms (GCM) 10K type strain sequencing project: providing services to taxonomists for standard genome sequencing and annotation.</title>
        <authorList>
            <consortium name="The Broad Institute Genomics Platform"/>
            <consortium name="The Broad Institute Genome Sequencing Center for Infectious Disease"/>
            <person name="Wu L."/>
            <person name="Ma J."/>
        </authorList>
    </citation>
    <scope>NUCLEOTIDE SEQUENCE [LARGE SCALE GENOMIC DNA]</scope>
    <source>
        <strain evidence="1 2">JCM 13318</strain>
    </source>
</reference>
<protein>
    <recommendedName>
        <fullName evidence="3">Glycosyl transferase family 28 C-terminal domain-containing protein</fullName>
    </recommendedName>
</protein>
<gene>
    <name evidence="1" type="ORF">GCM10009690_32780</name>
</gene>
<dbReference type="SUPFAM" id="SSF53756">
    <property type="entry name" value="UDP-Glycosyltransferase/glycogen phosphorylase"/>
    <property type="match status" value="1"/>
</dbReference>
<keyword evidence="2" id="KW-1185">Reference proteome</keyword>
<evidence type="ECO:0000313" key="1">
    <source>
        <dbReference type="EMBL" id="GAA1527266.1"/>
    </source>
</evidence>
<dbReference type="EMBL" id="BAAALX010000037">
    <property type="protein sequence ID" value="GAA1527266.1"/>
    <property type="molecule type" value="Genomic_DNA"/>
</dbReference>
<comment type="caution">
    <text evidence="1">The sequence shown here is derived from an EMBL/GenBank/DDBJ whole genome shotgun (WGS) entry which is preliminary data.</text>
</comment>
<organism evidence="1 2">
    <name type="scientific">Brevibacterium permense</name>
    <dbReference type="NCBI Taxonomy" id="234834"/>
    <lineage>
        <taxon>Bacteria</taxon>
        <taxon>Bacillati</taxon>
        <taxon>Actinomycetota</taxon>
        <taxon>Actinomycetes</taxon>
        <taxon>Micrococcales</taxon>
        <taxon>Brevibacteriaceae</taxon>
        <taxon>Brevibacterium</taxon>
    </lineage>
</organism>
<accession>A0ABN2AU85</accession>
<dbReference type="Proteomes" id="UP001500177">
    <property type="component" value="Unassembled WGS sequence"/>
</dbReference>
<evidence type="ECO:0008006" key="3">
    <source>
        <dbReference type="Google" id="ProtNLM"/>
    </source>
</evidence>
<evidence type="ECO:0000313" key="2">
    <source>
        <dbReference type="Proteomes" id="UP001500177"/>
    </source>
</evidence>
<name>A0ABN2AU85_9MICO</name>
<dbReference type="Gene3D" id="3.40.50.2000">
    <property type="entry name" value="Glycogen Phosphorylase B"/>
    <property type="match status" value="1"/>
</dbReference>
<sequence>MVVDVSVEVAILARLHGIPVLTAVLPGSRGDYTHQLGFRLSSAILGFWPESAEGIVSGIPEDSEHKFHALGGLSRFPTLEVSSDARGDKRGPADDAFSIVVLNGAGGGALSDDLPHVLTQEFPTAEVTVLGGSNGMWVEDPWPIVRDAAVVVTAAGQNSIAEVAASRTPAVVIAHPRPYDEQNWMLEVLVRGPWPVIAGPDDSNAADWAQAIAEALRLDGSRWSTWCDGKTLERFSNLVLRYAADVCKGER</sequence>
<proteinExistence type="predicted"/>